<feature type="domain" description="NTF2-like" evidence="1">
    <location>
        <begin position="228"/>
        <end position="299"/>
    </location>
</feature>
<protein>
    <recommendedName>
        <fullName evidence="1">NTF2-like domain-containing protein</fullName>
    </recommendedName>
</protein>
<gene>
    <name evidence="2" type="ORF">L5515_015274</name>
</gene>
<evidence type="ECO:0000259" key="1">
    <source>
        <dbReference type="Pfam" id="PF26529"/>
    </source>
</evidence>
<dbReference type="Pfam" id="PF26529">
    <property type="entry name" value="NTF2_2"/>
    <property type="match status" value="5"/>
</dbReference>
<feature type="domain" description="NTF2-like" evidence="1">
    <location>
        <begin position="766"/>
        <end position="904"/>
    </location>
</feature>
<accession>A0AAE9EBD5</accession>
<dbReference type="AlphaFoldDB" id="A0AAE9EBD5"/>
<feature type="domain" description="NTF2-like" evidence="1">
    <location>
        <begin position="479"/>
        <end position="619"/>
    </location>
</feature>
<reference evidence="2 3" key="1">
    <citation type="submission" date="2022-04" db="EMBL/GenBank/DDBJ databases">
        <title>Chromosome-level reference genomes for two strains of Caenorhabditis briggsae: an improved platform for comparative genomics.</title>
        <authorList>
            <person name="Stevens L."/>
            <person name="Andersen E."/>
        </authorList>
    </citation>
    <scope>NUCLEOTIDE SEQUENCE [LARGE SCALE GENOMIC DNA]</scope>
    <source>
        <strain evidence="2">VX34</strain>
        <tissue evidence="2">Whole-organism</tissue>
    </source>
</reference>
<organism evidence="2 3">
    <name type="scientific">Caenorhabditis briggsae</name>
    <dbReference type="NCBI Taxonomy" id="6238"/>
    <lineage>
        <taxon>Eukaryota</taxon>
        <taxon>Metazoa</taxon>
        <taxon>Ecdysozoa</taxon>
        <taxon>Nematoda</taxon>
        <taxon>Chromadorea</taxon>
        <taxon>Rhabditida</taxon>
        <taxon>Rhabditina</taxon>
        <taxon>Rhabditomorpha</taxon>
        <taxon>Rhabditoidea</taxon>
        <taxon>Rhabditidae</taxon>
        <taxon>Peloderinae</taxon>
        <taxon>Caenorhabditis</taxon>
    </lineage>
</organism>
<feature type="domain" description="NTF2-like" evidence="1">
    <location>
        <begin position="121"/>
        <end position="174"/>
    </location>
</feature>
<sequence>MWQHLKTSKNVLWDFYYIYEQRWAHIYMDQLMELTGKTERQVSDILQYYRSIDFQHGIRIPCQKYTPTQTYYLKKAYRESRYAGKDKTTYLVKKTRLLRNQEINTWYFNKLDVLCDASIQYKDQSLINIRDIIAAQFVNELKYQNDTPWNSTVKFIQYFTKHGNVELNDCVKDTKYQLDDSAVPSPAPDTYQFKLKTISEEADESSEQPVEHVHEWTFDLKWVSCNRQQRYNLKFAKYWFDKAQPSLPAKDEDELHFKTILQPDVDSPEFTYEHDWTFKIKWDEMDQMYYIQEIKMSCGIELKDGQPVDANYMVFNFGGKKHRKFVENVEEMEKFAIPPRWWTTVEFVKAFTKNGKVKMLWCDARSDNGFTELDMFAYDRQQRYNFLVHQVRSFLKTPIVKMFQRAGLLLLLIAFIANANASFKLPQILKNVGKRYLPIPSKGTGTAKGTGAKGTINMDWIHGGFDEKYLTWSDLPENEIKKRKQLTADMVMEAFHEASSSDNTHFTDAMILIRTISDPDMTAEVCADGQKLNAYQYLKSLSKNAANHKQRHEDSWHQDIIETDRDTLHMTMNFKTKDREDQDVTLSYDIQMTLSFTHQDKGSVYSITHVSQGGTCKVEGKVEKSKSDQTENVVQNLESHPTTELFFKLLSPGIYKNEAGKVPTSWLPALDASAVKVTICHEGKADPVAYDEAQFLSWYKRFGEMWHLKKDATDTFGIETTKMSADSVTAKITMKLQIGRKPDADNDQGVWIIVALDILCSPDFKLKDKSLMAIREVVSESQIDHLTTLKPVSWHSAIDFVDQYVKEKGSLEIAYCDFGNTKRIELFGVHKYEVNYVNFKYDSDVTLPAEDTAKFRLTTFSEPIMEGGGNLTFNYVHTWIFDVKWDEMDQFYYIEKVAIECGKEEREKRNDLW</sequence>
<name>A0AAE9EBD5_CAEBR</name>
<evidence type="ECO:0000313" key="2">
    <source>
        <dbReference type="EMBL" id="UMM19835.1"/>
    </source>
</evidence>
<dbReference type="Proteomes" id="UP000829354">
    <property type="component" value="Chromosome II"/>
</dbReference>
<feature type="domain" description="NTF2-like" evidence="1">
    <location>
        <begin position="656"/>
        <end position="745"/>
    </location>
</feature>
<dbReference type="EMBL" id="CP092621">
    <property type="protein sequence ID" value="UMM19835.1"/>
    <property type="molecule type" value="Genomic_DNA"/>
</dbReference>
<evidence type="ECO:0000313" key="3">
    <source>
        <dbReference type="Proteomes" id="UP000829354"/>
    </source>
</evidence>
<dbReference type="InterPro" id="IPR058879">
    <property type="entry name" value="NTF2-like_dom_nem"/>
</dbReference>
<keyword evidence="3" id="KW-1185">Reference proteome</keyword>
<proteinExistence type="predicted"/>